<evidence type="ECO:0000256" key="2">
    <source>
        <dbReference type="ARBA" id="ARBA00022448"/>
    </source>
</evidence>
<dbReference type="EMBL" id="KB446535">
    <property type="protein sequence ID" value="EME49607.1"/>
    <property type="molecule type" value="Genomic_DNA"/>
</dbReference>
<dbReference type="InterPro" id="IPR006603">
    <property type="entry name" value="PQ-loop_rpt"/>
</dbReference>
<feature type="transmembrane region" description="Helical" evidence="7">
    <location>
        <begin position="130"/>
        <end position="151"/>
    </location>
</feature>
<evidence type="ECO:0000313" key="8">
    <source>
        <dbReference type="EMBL" id="EME49607.1"/>
    </source>
</evidence>
<keyword evidence="2" id="KW-0813">Transport</keyword>
<dbReference type="GO" id="GO:0005774">
    <property type="term" value="C:vacuolar membrane"/>
    <property type="evidence" value="ECO:0007669"/>
    <property type="project" value="TreeGrafter"/>
</dbReference>
<feature type="transmembrane region" description="Helical" evidence="7">
    <location>
        <begin position="53"/>
        <end position="72"/>
    </location>
</feature>
<gene>
    <name evidence="8" type="ORF">DOTSEDRAFT_68408</name>
</gene>
<evidence type="ECO:0000256" key="7">
    <source>
        <dbReference type="SAM" id="Phobius"/>
    </source>
</evidence>
<dbReference type="Gene3D" id="1.20.1280.290">
    <property type="match status" value="1"/>
</dbReference>
<dbReference type="PANTHER" id="PTHR13131">
    <property type="entry name" value="CYSTINOSIN"/>
    <property type="match status" value="1"/>
</dbReference>
<evidence type="ECO:0000256" key="3">
    <source>
        <dbReference type="ARBA" id="ARBA00022692"/>
    </source>
</evidence>
<dbReference type="SMART" id="SM00679">
    <property type="entry name" value="CTNS"/>
    <property type="match status" value="2"/>
</dbReference>
<feature type="transmembrane region" description="Helical" evidence="7">
    <location>
        <begin position="12"/>
        <end position="33"/>
    </location>
</feature>
<dbReference type="STRING" id="675120.N1Q1Q2"/>
<reference evidence="8 9" key="2">
    <citation type="journal article" date="2012" name="PLoS Pathog.">
        <title>Diverse lifestyles and strategies of plant pathogenesis encoded in the genomes of eighteen Dothideomycetes fungi.</title>
        <authorList>
            <person name="Ohm R.A."/>
            <person name="Feau N."/>
            <person name="Henrissat B."/>
            <person name="Schoch C.L."/>
            <person name="Horwitz B.A."/>
            <person name="Barry K.W."/>
            <person name="Condon B.J."/>
            <person name="Copeland A.C."/>
            <person name="Dhillon B."/>
            <person name="Glaser F."/>
            <person name="Hesse C.N."/>
            <person name="Kosti I."/>
            <person name="LaButti K."/>
            <person name="Lindquist E.A."/>
            <person name="Lucas S."/>
            <person name="Salamov A.A."/>
            <person name="Bradshaw R.E."/>
            <person name="Ciuffetti L."/>
            <person name="Hamelin R.C."/>
            <person name="Kema G.H.J."/>
            <person name="Lawrence C."/>
            <person name="Scott J.A."/>
            <person name="Spatafora J.W."/>
            <person name="Turgeon B.G."/>
            <person name="de Wit P.J.G.M."/>
            <person name="Zhong S."/>
            <person name="Goodwin S.B."/>
            <person name="Grigoriev I.V."/>
        </authorList>
    </citation>
    <scope>NUCLEOTIDE SEQUENCE [LARGE SCALE GENOMIC DNA]</scope>
    <source>
        <strain evidence="9">NZE10 / CBS 128990</strain>
    </source>
</reference>
<reference evidence="9" key="1">
    <citation type="journal article" date="2012" name="PLoS Genet.">
        <title>The genomes of the fungal plant pathogens Cladosporium fulvum and Dothistroma septosporum reveal adaptation to different hosts and lifestyles but also signatures of common ancestry.</title>
        <authorList>
            <person name="de Wit P.J.G.M."/>
            <person name="van der Burgt A."/>
            <person name="Oekmen B."/>
            <person name="Stergiopoulos I."/>
            <person name="Abd-Elsalam K.A."/>
            <person name="Aerts A.L."/>
            <person name="Bahkali A.H."/>
            <person name="Beenen H.G."/>
            <person name="Chettri P."/>
            <person name="Cox M.P."/>
            <person name="Datema E."/>
            <person name="de Vries R.P."/>
            <person name="Dhillon B."/>
            <person name="Ganley A.R."/>
            <person name="Griffiths S.A."/>
            <person name="Guo Y."/>
            <person name="Hamelin R.C."/>
            <person name="Henrissat B."/>
            <person name="Kabir M.S."/>
            <person name="Jashni M.K."/>
            <person name="Kema G."/>
            <person name="Klaubauf S."/>
            <person name="Lapidus A."/>
            <person name="Levasseur A."/>
            <person name="Lindquist E."/>
            <person name="Mehrabi R."/>
            <person name="Ohm R.A."/>
            <person name="Owen T.J."/>
            <person name="Salamov A."/>
            <person name="Schwelm A."/>
            <person name="Schijlen E."/>
            <person name="Sun H."/>
            <person name="van den Burg H.A."/>
            <person name="van Ham R.C.H.J."/>
            <person name="Zhang S."/>
            <person name="Goodwin S.B."/>
            <person name="Grigoriev I.V."/>
            <person name="Collemare J."/>
            <person name="Bradshaw R.E."/>
        </authorList>
    </citation>
    <scope>NUCLEOTIDE SEQUENCE [LARGE SCALE GENOMIC DNA]</scope>
    <source>
        <strain evidence="9">NZE10 / CBS 128990</strain>
    </source>
</reference>
<dbReference type="AlphaFoldDB" id="N1Q1Q2"/>
<dbReference type="HOGENOM" id="CLU_046327_0_1_1"/>
<dbReference type="eggNOG" id="KOG3145">
    <property type="taxonomic scope" value="Eukaryota"/>
</dbReference>
<dbReference type="GO" id="GO:0000324">
    <property type="term" value="C:fungal-type vacuole"/>
    <property type="evidence" value="ECO:0007669"/>
    <property type="project" value="TreeGrafter"/>
</dbReference>
<evidence type="ECO:0000256" key="1">
    <source>
        <dbReference type="ARBA" id="ARBA00004127"/>
    </source>
</evidence>
<dbReference type="PANTHER" id="PTHR13131:SF5">
    <property type="entry name" value="CYSTINOSIN"/>
    <property type="match status" value="1"/>
</dbReference>
<dbReference type="GO" id="GO:0015184">
    <property type="term" value="F:L-cystine transmembrane transporter activity"/>
    <property type="evidence" value="ECO:0007669"/>
    <property type="project" value="TreeGrafter"/>
</dbReference>
<keyword evidence="3 7" id="KW-0812">Transmembrane</keyword>
<keyword evidence="5 7" id="KW-1133">Transmembrane helix</keyword>
<dbReference type="OrthoDB" id="75720at2759"/>
<evidence type="ECO:0000313" key="9">
    <source>
        <dbReference type="Proteomes" id="UP000016933"/>
    </source>
</evidence>
<evidence type="ECO:0000256" key="6">
    <source>
        <dbReference type="ARBA" id="ARBA00023136"/>
    </source>
</evidence>
<evidence type="ECO:0000256" key="4">
    <source>
        <dbReference type="ARBA" id="ARBA00022737"/>
    </source>
</evidence>
<organism evidence="8 9">
    <name type="scientific">Dothistroma septosporum (strain NZE10 / CBS 128990)</name>
    <name type="common">Red band needle blight fungus</name>
    <name type="synonym">Mycosphaerella pini</name>
    <dbReference type="NCBI Taxonomy" id="675120"/>
    <lineage>
        <taxon>Eukaryota</taxon>
        <taxon>Fungi</taxon>
        <taxon>Dikarya</taxon>
        <taxon>Ascomycota</taxon>
        <taxon>Pezizomycotina</taxon>
        <taxon>Dothideomycetes</taxon>
        <taxon>Dothideomycetidae</taxon>
        <taxon>Mycosphaerellales</taxon>
        <taxon>Mycosphaerellaceae</taxon>
        <taxon>Dothistroma</taxon>
    </lineage>
</organism>
<feature type="transmembrane region" description="Helical" evidence="7">
    <location>
        <begin position="93"/>
        <end position="110"/>
    </location>
</feature>
<keyword evidence="9" id="KW-1185">Reference proteome</keyword>
<dbReference type="InterPro" id="IPR005282">
    <property type="entry name" value="LC_transporter"/>
</dbReference>
<dbReference type="GO" id="GO:0012505">
    <property type="term" value="C:endomembrane system"/>
    <property type="evidence" value="ECO:0007669"/>
    <property type="project" value="UniProtKB-SubCell"/>
</dbReference>
<accession>N1Q1Q2</accession>
<evidence type="ECO:0000256" key="5">
    <source>
        <dbReference type="ARBA" id="ARBA00022989"/>
    </source>
</evidence>
<dbReference type="OMA" id="WIDVIYT"/>
<protein>
    <submittedName>
        <fullName evidence="8">Uncharacterized protein</fullName>
    </submittedName>
</protein>
<dbReference type="Proteomes" id="UP000016933">
    <property type="component" value="Unassembled WGS sequence"/>
</dbReference>
<keyword evidence="6 7" id="KW-0472">Membrane</keyword>
<name>N1Q1Q2_DOTSN</name>
<keyword evidence="4" id="KW-0677">Repeat</keyword>
<sequence length="281" mass="31572">MSLDASQIAIVASWLLGWLYFLAWTTSFFPQAILNHRRNTTEGLMPDFPLLNVFGFGCYTFSTAVFLFSPLIREQYGARHPLSPDPTNRVNDLAFGVLGFTMSVLTYSQFWPRLWGWEQMPGVTRHATKVTLGLISGSILALAVSVLVVCLKGEPANPRAWAWIDVVYCTEYIKLVMTVFKYIPQAVANFRRKSTIGWSISQQLLDFTGGLGSLAQLILDSSLQSDWSGLFGNPLKLGLANISLAFDIIFILQHFVFFGPVEEKALEEDPQQPLLPDRERR</sequence>
<dbReference type="Pfam" id="PF04193">
    <property type="entry name" value="PQ-loop"/>
    <property type="match status" value="2"/>
</dbReference>
<comment type="subcellular location">
    <subcellularLocation>
        <location evidence="1">Endomembrane system</location>
        <topology evidence="1">Multi-pass membrane protein</topology>
    </subcellularLocation>
</comment>
<proteinExistence type="predicted"/>